<proteinExistence type="predicted"/>
<organism evidence="2 3">
    <name type="scientific">Actibacterium pelagium</name>
    <dbReference type="NCBI Taxonomy" id="2029103"/>
    <lineage>
        <taxon>Bacteria</taxon>
        <taxon>Pseudomonadati</taxon>
        <taxon>Pseudomonadota</taxon>
        <taxon>Alphaproteobacteria</taxon>
        <taxon>Rhodobacterales</taxon>
        <taxon>Roseobacteraceae</taxon>
        <taxon>Actibacterium</taxon>
    </lineage>
</organism>
<evidence type="ECO:0000313" key="3">
    <source>
        <dbReference type="Proteomes" id="UP000606730"/>
    </source>
</evidence>
<dbReference type="PANTHER" id="PTHR43305:SF1">
    <property type="entry name" value="FAMILY N-ACETYLTRANSFERASE, PUTATIVE (AFU_ORTHOLOGUE AFUA_2G01380)-RELATED"/>
    <property type="match status" value="1"/>
</dbReference>
<evidence type="ECO:0000259" key="1">
    <source>
        <dbReference type="PROSITE" id="PS51186"/>
    </source>
</evidence>
<dbReference type="AlphaFoldDB" id="A0A917AHT0"/>
<dbReference type="InterPro" id="IPR000182">
    <property type="entry name" value="GNAT_dom"/>
</dbReference>
<dbReference type="InterPro" id="IPR052777">
    <property type="entry name" value="Acetyltransferase_Enz"/>
</dbReference>
<accession>A0A917AHT0</accession>
<dbReference type="InterPro" id="IPR016181">
    <property type="entry name" value="Acyl_CoA_acyltransferase"/>
</dbReference>
<reference evidence="2" key="2">
    <citation type="submission" date="2020-09" db="EMBL/GenBank/DDBJ databases">
        <authorList>
            <person name="Sun Q."/>
            <person name="Zhou Y."/>
        </authorList>
    </citation>
    <scope>NUCLEOTIDE SEQUENCE</scope>
    <source>
        <strain evidence="2">CGMCC 1.16012</strain>
    </source>
</reference>
<dbReference type="Pfam" id="PF00583">
    <property type="entry name" value="Acetyltransf_1"/>
    <property type="match status" value="1"/>
</dbReference>
<sequence length="180" mass="20280">MVKVIAVETEEEVAAVKALIYEFIDWLGARYPELEELIKDYFSNQGFDEEMSNLLGVFGPPGGACLLAYHQGEPVGILMMKPHGETEVEMNRMFVKESARGLGIGKALAVRLVEEARRIGYDWMILSALDRHFEALPLYRGLGFVDDSERPPDSGDEREIRLKLDLRSGDALRPPRPDRS</sequence>
<dbReference type="PROSITE" id="PS51186">
    <property type="entry name" value="GNAT"/>
    <property type="match status" value="1"/>
</dbReference>
<comment type="caution">
    <text evidence="2">The sequence shown here is derived from an EMBL/GenBank/DDBJ whole genome shotgun (WGS) entry which is preliminary data.</text>
</comment>
<dbReference type="PANTHER" id="PTHR43305">
    <property type="entry name" value="FAMILY N-ACETYLTRANSFERASE, PUTATIVE (AFU_ORTHOLOGUE AFUA_2G01380)-RELATED"/>
    <property type="match status" value="1"/>
</dbReference>
<dbReference type="Gene3D" id="3.40.630.30">
    <property type="match status" value="1"/>
</dbReference>
<dbReference type="Proteomes" id="UP000606730">
    <property type="component" value="Unassembled WGS sequence"/>
</dbReference>
<reference evidence="2" key="1">
    <citation type="journal article" date="2014" name="Int. J. Syst. Evol. Microbiol.">
        <title>Complete genome sequence of Corynebacterium casei LMG S-19264T (=DSM 44701T), isolated from a smear-ripened cheese.</title>
        <authorList>
            <consortium name="US DOE Joint Genome Institute (JGI-PGF)"/>
            <person name="Walter F."/>
            <person name="Albersmeier A."/>
            <person name="Kalinowski J."/>
            <person name="Ruckert C."/>
        </authorList>
    </citation>
    <scope>NUCLEOTIDE SEQUENCE</scope>
    <source>
        <strain evidence="2">CGMCC 1.16012</strain>
    </source>
</reference>
<dbReference type="GO" id="GO:0016747">
    <property type="term" value="F:acyltransferase activity, transferring groups other than amino-acyl groups"/>
    <property type="evidence" value="ECO:0007669"/>
    <property type="project" value="InterPro"/>
</dbReference>
<feature type="domain" description="N-acetyltransferase" evidence="1">
    <location>
        <begin position="18"/>
        <end position="167"/>
    </location>
</feature>
<dbReference type="SUPFAM" id="SSF55729">
    <property type="entry name" value="Acyl-CoA N-acyltransferases (Nat)"/>
    <property type="match status" value="1"/>
</dbReference>
<protein>
    <recommendedName>
        <fullName evidence="1">N-acetyltransferase domain-containing protein</fullName>
    </recommendedName>
</protein>
<dbReference type="CDD" id="cd04301">
    <property type="entry name" value="NAT_SF"/>
    <property type="match status" value="1"/>
</dbReference>
<dbReference type="RefSeq" id="WP_188720490.1">
    <property type="nucleotide sequence ID" value="NZ_BMKN01000002.1"/>
</dbReference>
<keyword evidence="3" id="KW-1185">Reference proteome</keyword>
<name>A0A917AHT0_9RHOB</name>
<dbReference type="EMBL" id="BMKN01000002">
    <property type="protein sequence ID" value="GGE52867.1"/>
    <property type="molecule type" value="Genomic_DNA"/>
</dbReference>
<evidence type="ECO:0000313" key="2">
    <source>
        <dbReference type="EMBL" id="GGE52867.1"/>
    </source>
</evidence>
<gene>
    <name evidence="2" type="ORF">GCM10011517_20810</name>
</gene>